<dbReference type="KEGG" id="yti:FNA67_01465"/>
<dbReference type="OrthoDB" id="9806494at2"/>
<dbReference type="Pfam" id="PF08002">
    <property type="entry name" value="DUF1697"/>
    <property type="match status" value="1"/>
</dbReference>
<organism evidence="1 2">
    <name type="scientific">Paradevosia tibetensis</name>
    <dbReference type="NCBI Taxonomy" id="1447062"/>
    <lineage>
        <taxon>Bacteria</taxon>
        <taxon>Pseudomonadati</taxon>
        <taxon>Pseudomonadota</taxon>
        <taxon>Alphaproteobacteria</taxon>
        <taxon>Hyphomicrobiales</taxon>
        <taxon>Devosiaceae</taxon>
        <taxon>Paradevosia</taxon>
    </lineage>
</organism>
<dbReference type="SUPFAM" id="SSF160379">
    <property type="entry name" value="SP0830-like"/>
    <property type="match status" value="1"/>
</dbReference>
<dbReference type="RefSeq" id="WP_147654812.1">
    <property type="nucleotide sequence ID" value="NZ_BMFM01000001.1"/>
</dbReference>
<dbReference type="AlphaFoldDB" id="A0A5B9DJA5"/>
<evidence type="ECO:0000313" key="2">
    <source>
        <dbReference type="Proteomes" id="UP000321062"/>
    </source>
</evidence>
<dbReference type="Proteomes" id="UP000321062">
    <property type="component" value="Chromosome"/>
</dbReference>
<accession>A0A5B9DJA5</accession>
<dbReference type="PANTHER" id="PTHR36439:SF1">
    <property type="entry name" value="DUF1697 DOMAIN-CONTAINING PROTEIN"/>
    <property type="match status" value="1"/>
</dbReference>
<dbReference type="PIRSF" id="PIRSF008502">
    <property type="entry name" value="UCP008502"/>
    <property type="match status" value="1"/>
</dbReference>
<keyword evidence="2" id="KW-1185">Reference proteome</keyword>
<dbReference type="InterPro" id="IPR012545">
    <property type="entry name" value="DUF1697"/>
</dbReference>
<dbReference type="PANTHER" id="PTHR36439">
    <property type="entry name" value="BLL4334 PROTEIN"/>
    <property type="match status" value="1"/>
</dbReference>
<gene>
    <name evidence="1" type="ORF">FNA67_01465</name>
</gene>
<dbReference type="Gene3D" id="3.30.70.1280">
    <property type="entry name" value="SP0830-like domains"/>
    <property type="match status" value="1"/>
</dbReference>
<evidence type="ECO:0000313" key="1">
    <source>
        <dbReference type="EMBL" id="QEE18925.1"/>
    </source>
</evidence>
<reference evidence="1 2" key="1">
    <citation type="journal article" date="2015" name="Int. J. Syst. Evol. Microbiol.">
        <title>Youhaiella tibetensis gen. nov., sp. nov., isolated from subsurface sediment.</title>
        <authorList>
            <person name="Wang Y.X."/>
            <person name="Huang F.Q."/>
            <person name="Nogi Y."/>
            <person name="Pang S.J."/>
            <person name="Wang P.K."/>
            <person name="Lv J."/>
        </authorList>
    </citation>
    <scope>NUCLEOTIDE SEQUENCE [LARGE SCALE GENOMIC DNA]</scope>
    <source>
        <strain evidence="2">fig4</strain>
    </source>
</reference>
<sequence>MRYAAFLRGVSLGKRTTRSADLKAAFESLGYEGVRTLIASGNVLFEAEAADDEALAETIEKGLEAKFGLAIGVVLRSIAELEKMVERAPFGGVPADADAKLYVLFLREPVGETLALPFAEEGNYEVLSTTPTEIFAVAWHMPNGRYGEGLDALEKQFPKGTLTTMRNWNTILKAVA</sequence>
<proteinExistence type="predicted"/>
<protein>
    <submittedName>
        <fullName evidence="1">DUF1697 domain-containing protein</fullName>
    </submittedName>
</protein>
<dbReference type="EMBL" id="CP041690">
    <property type="protein sequence ID" value="QEE18925.1"/>
    <property type="molecule type" value="Genomic_DNA"/>
</dbReference>
<name>A0A5B9DJA5_9HYPH</name>